<reference evidence="1 2" key="1">
    <citation type="journal article" date="2018" name="Arch. Microbiol.">
        <title>New insights into the metabolic potential of the phototrophic purple bacterium Rhodopila globiformis DSM 161(T) from its draft genome sequence and evidence for a vanadium-dependent nitrogenase.</title>
        <authorList>
            <person name="Imhoff J.F."/>
            <person name="Rahn T."/>
            <person name="Kunzel S."/>
            <person name="Neulinger S.C."/>
        </authorList>
    </citation>
    <scope>NUCLEOTIDE SEQUENCE [LARGE SCALE GENOMIC DNA]</scope>
    <source>
        <strain evidence="1 2">DSM 16996</strain>
    </source>
</reference>
<dbReference type="AlphaFoldDB" id="A0A2S6NH26"/>
<keyword evidence="2" id="KW-1185">Reference proteome</keyword>
<dbReference type="RefSeq" id="WP_104505919.1">
    <property type="nucleotide sequence ID" value="NZ_JACIGC010000048.1"/>
</dbReference>
<dbReference type="OrthoDB" id="361944at2"/>
<comment type="caution">
    <text evidence="1">The sequence shown here is derived from an EMBL/GenBank/DDBJ whole genome shotgun (WGS) entry which is preliminary data.</text>
</comment>
<evidence type="ECO:0000313" key="1">
    <source>
        <dbReference type="EMBL" id="PPQ33955.1"/>
    </source>
</evidence>
<gene>
    <name evidence="1" type="ORF">CCR94_00370</name>
</gene>
<sequence length="80" mass="8813">MTRPPNRYRPTDALSLAEAVFKPAPPPAVEPVRTPRKSGLPVSKELVSIKLDSDLLAHFQEDGPGWQERINDALRRAAGL</sequence>
<dbReference type="Proteomes" id="UP000239089">
    <property type="component" value="Unassembled WGS sequence"/>
</dbReference>
<evidence type="ECO:0000313" key="2">
    <source>
        <dbReference type="Proteomes" id="UP000239089"/>
    </source>
</evidence>
<dbReference type="InterPro" id="IPR025528">
    <property type="entry name" value="BrnA_antitoxin"/>
</dbReference>
<protein>
    <recommendedName>
        <fullName evidence="3">BrnA antitoxin of type II toxin-antitoxin system</fullName>
    </recommendedName>
</protein>
<evidence type="ECO:0008006" key="3">
    <source>
        <dbReference type="Google" id="ProtNLM"/>
    </source>
</evidence>
<dbReference type="Pfam" id="PF14384">
    <property type="entry name" value="BrnA_antitoxin"/>
    <property type="match status" value="1"/>
</dbReference>
<proteinExistence type="predicted"/>
<name>A0A2S6NH26_9HYPH</name>
<accession>A0A2S6NH26</accession>
<dbReference type="EMBL" id="NHSJ01000009">
    <property type="protein sequence ID" value="PPQ33955.1"/>
    <property type="molecule type" value="Genomic_DNA"/>
</dbReference>
<organism evidence="1 2">
    <name type="scientific">Rhodoblastus sphagnicola</name>
    <dbReference type="NCBI Taxonomy" id="333368"/>
    <lineage>
        <taxon>Bacteria</taxon>
        <taxon>Pseudomonadati</taxon>
        <taxon>Pseudomonadota</taxon>
        <taxon>Alphaproteobacteria</taxon>
        <taxon>Hyphomicrobiales</taxon>
        <taxon>Rhodoblastaceae</taxon>
        <taxon>Rhodoblastus</taxon>
    </lineage>
</organism>